<evidence type="ECO:0000256" key="3">
    <source>
        <dbReference type="ARBA" id="ARBA00022989"/>
    </source>
</evidence>
<feature type="transmembrane region" description="Helical" evidence="5">
    <location>
        <begin position="75"/>
        <end position="96"/>
    </location>
</feature>
<feature type="transmembrane region" description="Helical" evidence="5">
    <location>
        <begin position="231"/>
        <end position="253"/>
    </location>
</feature>
<dbReference type="Proteomes" id="UP000619295">
    <property type="component" value="Unassembled WGS sequence"/>
</dbReference>
<dbReference type="InterPro" id="IPR002781">
    <property type="entry name" value="TM_pro_TauE-like"/>
</dbReference>
<evidence type="ECO:0000256" key="5">
    <source>
        <dbReference type="RuleBase" id="RU363041"/>
    </source>
</evidence>
<dbReference type="EMBL" id="JACXWY010000007">
    <property type="protein sequence ID" value="MBD3846857.1"/>
    <property type="molecule type" value="Genomic_DNA"/>
</dbReference>
<keyword evidence="5" id="KW-1003">Cell membrane</keyword>
<reference evidence="6" key="1">
    <citation type="submission" date="2020-09" db="EMBL/GenBank/DDBJ databases">
        <title>Bosea spartocytisi sp. nov. a root nodule endophyte of Spartocytisus supranubius in the high mountain ecosystem fo the Teide National Park (Canary Islands, Spain).</title>
        <authorList>
            <person name="Pulido-Suarez L."/>
            <person name="Peix A."/>
            <person name="Igual J.M."/>
            <person name="Socas-Perez N."/>
            <person name="Velazquez E."/>
            <person name="Flores-Felix J.D."/>
            <person name="Leon-Barrios M."/>
        </authorList>
    </citation>
    <scope>NUCLEOTIDE SEQUENCE</scope>
    <source>
        <strain evidence="6">SSUT16</strain>
    </source>
</reference>
<organism evidence="6 7">
    <name type="scientific">Bosea spartocytisi</name>
    <dbReference type="NCBI Taxonomy" id="2773451"/>
    <lineage>
        <taxon>Bacteria</taxon>
        <taxon>Pseudomonadati</taxon>
        <taxon>Pseudomonadota</taxon>
        <taxon>Alphaproteobacteria</taxon>
        <taxon>Hyphomicrobiales</taxon>
        <taxon>Boseaceae</taxon>
        <taxon>Bosea</taxon>
    </lineage>
</organism>
<comment type="caution">
    <text evidence="6">The sequence shown here is derived from an EMBL/GenBank/DDBJ whole genome shotgun (WGS) entry which is preliminary data.</text>
</comment>
<evidence type="ECO:0000256" key="2">
    <source>
        <dbReference type="ARBA" id="ARBA00022692"/>
    </source>
</evidence>
<evidence type="ECO:0000256" key="4">
    <source>
        <dbReference type="ARBA" id="ARBA00023136"/>
    </source>
</evidence>
<evidence type="ECO:0000313" key="7">
    <source>
        <dbReference type="Proteomes" id="UP000619295"/>
    </source>
</evidence>
<comment type="subcellular location">
    <subcellularLocation>
        <location evidence="5">Cell membrane</location>
        <topology evidence="5">Multi-pass membrane protein</topology>
    </subcellularLocation>
    <subcellularLocation>
        <location evidence="1">Membrane</location>
        <topology evidence="1">Multi-pass membrane protein</topology>
    </subcellularLocation>
</comment>
<keyword evidence="7" id="KW-1185">Reference proteome</keyword>
<name>A0A927E9Q0_9HYPH</name>
<keyword evidence="3 5" id="KW-1133">Transmembrane helix</keyword>
<proteinExistence type="inferred from homology"/>
<protein>
    <recommendedName>
        <fullName evidence="5">Probable membrane transporter protein</fullName>
    </recommendedName>
</protein>
<evidence type="ECO:0000313" key="6">
    <source>
        <dbReference type="EMBL" id="MBD3846857.1"/>
    </source>
</evidence>
<sequence length="257" mass="27303">MSWTALTGFLLLTGVAAYAQTLTGFAFGLITMGGVGLTGLLSLPDAAMLVSVLTLVNACQMLLKGWRDVAWRTFGLVTLASLPCLVLGYELLIWLADSRADVLRVALGLTIIVSSLQLARKPQPLQRESGRFGFLFFGGVAGLMGGMFSTSGPPLVYHLYRQPLALATIRETLVTIFALNATVRTGMVAVSGQVPSASTLTGLIAVPVVMMATHLARRYPPPLSQRAMRQIVFALLFLSGVALGAPALIHLTAQFGR</sequence>
<dbReference type="AlphaFoldDB" id="A0A927E9Q0"/>
<accession>A0A927E9Q0</accession>
<keyword evidence="2 5" id="KW-0812">Transmembrane</keyword>
<dbReference type="GO" id="GO:0005886">
    <property type="term" value="C:plasma membrane"/>
    <property type="evidence" value="ECO:0007669"/>
    <property type="project" value="UniProtKB-SubCell"/>
</dbReference>
<dbReference type="RefSeq" id="WP_191124547.1">
    <property type="nucleotide sequence ID" value="NZ_JACXWY010000007.1"/>
</dbReference>
<feature type="transmembrane region" description="Helical" evidence="5">
    <location>
        <begin position="102"/>
        <end position="120"/>
    </location>
</feature>
<comment type="similarity">
    <text evidence="5">Belongs to the 4-toluene sulfonate uptake permease (TSUP) (TC 2.A.102) family.</text>
</comment>
<evidence type="ECO:0000256" key="1">
    <source>
        <dbReference type="ARBA" id="ARBA00004141"/>
    </source>
</evidence>
<gene>
    <name evidence="6" type="ORF">IED13_14195</name>
</gene>
<feature type="transmembrane region" description="Helical" evidence="5">
    <location>
        <begin position="132"/>
        <end position="150"/>
    </location>
</feature>
<dbReference type="Pfam" id="PF01925">
    <property type="entry name" value="TauE"/>
    <property type="match status" value="1"/>
</dbReference>
<keyword evidence="4 5" id="KW-0472">Membrane</keyword>
<feature type="transmembrane region" description="Helical" evidence="5">
    <location>
        <begin position="200"/>
        <end position="219"/>
    </location>
</feature>